<evidence type="ECO:0000256" key="6">
    <source>
        <dbReference type="ARBA" id="ARBA00023180"/>
    </source>
</evidence>
<dbReference type="AlphaFoldDB" id="A0A9E7EDQ4"/>
<evidence type="ECO:0000256" key="1">
    <source>
        <dbReference type="ARBA" id="ARBA00004606"/>
    </source>
</evidence>
<evidence type="ECO:0000313" key="8">
    <source>
        <dbReference type="EMBL" id="URD75281.1"/>
    </source>
</evidence>
<dbReference type="GO" id="GO:0006508">
    <property type="term" value="P:proteolysis"/>
    <property type="evidence" value="ECO:0007669"/>
    <property type="project" value="InterPro"/>
</dbReference>
<dbReference type="PANTHER" id="PTHR31042">
    <property type="entry name" value="CORE-2/I-BRANCHING BETA-1,6-N-ACETYLGLUCOSAMINYLTRANSFERASE FAMILY PROTEIN-RELATED"/>
    <property type="match status" value="1"/>
</dbReference>
<dbReference type="EMBL" id="CP097502">
    <property type="protein sequence ID" value="URD75281.1"/>
    <property type="molecule type" value="Genomic_DNA"/>
</dbReference>
<accession>A0A9E7EDQ4</accession>
<evidence type="ECO:0000256" key="7">
    <source>
        <dbReference type="SAM" id="Phobius"/>
    </source>
</evidence>
<keyword evidence="7" id="KW-0812">Transmembrane</keyword>
<keyword evidence="6" id="KW-0325">Glycoprotein</keyword>
<keyword evidence="3" id="KW-0328">Glycosyltransferase</keyword>
<comment type="similarity">
    <text evidence="2">Belongs to the peptidase S10 family.</text>
</comment>
<comment type="subcellular location">
    <subcellularLocation>
        <location evidence="1">Membrane</location>
        <topology evidence="1">Single-pass type II membrane protein</topology>
    </subcellularLocation>
</comment>
<reference evidence="8" key="1">
    <citation type="submission" date="2022-05" db="EMBL/GenBank/DDBJ databases">
        <title>The Musa troglodytarum L. genome provides insights into the mechanism of non-climacteric behaviour and enrichment of carotenoids.</title>
        <authorList>
            <person name="Wang J."/>
        </authorList>
    </citation>
    <scope>NUCLEOTIDE SEQUENCE</scope>
    <source>
        <tissue evidence="8">Leaf</tissue>
    </source>
</reference>
<dbReference type="OrthoDB" id="191334at2759"/>
<dbReference type="InterPro" id="IPR003406">
    <property type="entry name" value="Glyco_trans_14"/>
</dbReference>
<proteinExistence type="inferred from homology"/>
<dbReference type="GO" id="GO:0016020">
    <property type="term" value="C:membrane"/>
    <property type="evidence" value="ECO:0007669"/>
    <property type="project" value="UniProtKB-SubCell"/>
</dbReference>
<dbReference type="Gene3D" id="3.40.50.1820">
    <property type="entry name" value="alpha/beta hydrolase"/>
    <property type="match status" value="1"/>
</dbReference>
<evidence type="ECO:0000256" key="4">
    <source>
        <dbReference type="ARBA" id="ARBA00022679"/>
    </source>
</evidence>
<dbReference type="Proteomes" id="UP001055439">
    <property type="component" value="Chromosome 1"/>
</dbReference>
<organism evidence="8 9">
    <name type="scientific">Musa troglodytarum</name>
    <name type="common">fe'i banana</name>
    <dbReference type="NCBI Taxonomy" id="320322"/>
    <lineage>
        <taxon>Eukaryota</taxon>
        <taxon>Viridiplantae</taxon>
        <taxon>Streptophyta</taxon>
        <taxon>Embryophyta</taxon>
        <taxon>Tracheophyta</taxon>
        <taxon>Spermatophyta</taxon>
        <taxon>Magnoliopsida</taxon>
        <taxon>Liliopsida</taxon>
        <taxon>Zingiberales</taxon>
        <taxon>Musaceae</taxon>
        <taxon>Musa</taxon>
    </lineage>
</organism>
<keyword evidence="5 7" id="KW-0472">Membrane</keyword>
<keyword evidence="4" id="KW-0808">Transferase</keyword>
<dbReference type="PANTHER" id="PTHR31042:SF8">
    <property type="entry name" value="CORE-2_I-BRANCHING BETA-1,6-N-ACETYLGLUCOSAMINYLTRANSFERASE FAMILY PROTEIN"/>
    <property type="match status" value="1"/>
</dbReference>
<name>A0A9E7EDQ4_9LILI</name>
<dbReference type="SUPFAM" id="SSF53474">
    <property type="entry name" value="alpha/beta-Hydrolases"/>
    <property type="match status" value="1"/>
</dbReference>
<evidence type="ECO:0000313" key="9">
    <source>
        <dbReference type="Proteomes" id="UP001055439"/>
    </source>
</evidence>
<evidence type="ECO:0000256" key="3">
    <source>
        <dbReference type="ARBA" id="ARBA00022676"/>
    </source>
</evidence>
<evidence type="ECO:0000256" key="2">
    <source>
        <dbReference type="ARBA" id="ARBA00009431"/>
    </source>
</evidence>
<dbReference type="Pfam" id="PF02485">
    <property type="entry name" value="Branch"/>
    <property type="match status" value="1"/>
</dbReference>
<dbReference type="InterPro" id="IPR001563">
    <property type="entry name" value="Peptidase_S10"/>
</dbReference>
<sequence>MQVHKFLVKWFIDHPQFLPNPLYIAGDSYAGIYVPLVAQAISQDNEAGLQPHLNLKSTQRNCDGQDSRYPTTTLCSKSLDAVEKFFSEIMKSYILDPKCAFASPKPEPTVADRRTMKESHIKLLKPPPLPALYCRTYAYVLSYYWANNKVTREALHVKKGTKEEWRRCNDDLPFRKEVKSTIKYHANLTRRGYRALVYSGDHDLVIPFLGTMAWIKSLNYPIVDDWRSWHVDGQVAGYTMTYSNNLTFATVKVEILQSIFRTLFALKTEISQLWNSPPDRLGFFLPLDLGVWYDSATMQLRVSSFDDVKESAQPRAAQPRVFPLPLPKIFLPFFALVAVGFLAFGVYVTRRIGVLPAAAVGGLFRPLCVEEPPSLDRWVRPPADPRHSMSDEELFWRASWVPQVKKYPFKRVPKVAFMFLTRGPLPLSPLWEKFFGGHEGRYSIYVHALPSYQANFTSASVFYERHIPSKVSEWGQMSMCDAERRLLANALLDISNEWFVLLSESCIPLLSFNITYQYLIRSRYSFVGVTDDRGPYGRGRYNTSMAPEVTIEQWRKGSQWFQVNRRLAVSIIKDTTYYPKFEKFCRPHCYVDEHYFPTMLAIQSPNLLANRSLAWVDWSRGGAHPATFGKVDITEAFLKRIIRGRNCSYNDQPSRICYLFARKFAPSSLGPLLQLAPILLGLG</sequence>
<dbReference type="Pfam" id="PF00450">
    <property type="entry name" value="Peptidase_S10"/>
    <property type="match status" value="1"/>
</dbReference>
<dbReference type="GO" id="GO:0016757">
    <property type="term" value="F:glycosyltransferase activity"/>
    <property type="evidence" value="ECO:0007669"/>
    <property type="project" value="UniProtKB-KW"/>
</dbReference>
<dbReference type="InterPro" id="IPR029058">
    <property type="entry name" value="AB_hydrolase_fold"/>
</dbReference>
<keyword evidence="7" id="KW-1133">Transmembrane helix</keyword>
<keyword evidence="9" id="KW-1185">Reference proteome</keyword>
<protein>
    <submittedName>
        <fullName evidence="8">Core-2/I-Branching enzyme</fullName>
    </submittedName>
</protein>
<dbReference type="InterPro" id="IPR044174">
    <property type="entry name" value="BC10-like"/>
</dbReference>
<gene>
    <name evidence="8" type="ORF">MUK42_25543</name>
</gene>
<dbReference type="GO" id="GO:0004185">
    <property type="term" value="F:serine-type carboxypeptidase activity"/>
    <property type="evidence" value="ECO:0007669"/>
    <property type="project" value="InterPro"/>
</dbReference>
<feature type="transmembrane region" description="Helical" evidence="7">
    <location>
        <begin position="329"/>
        <end position="348"/>
    </location>
</feature>
<evidence type="ECO:0000256" key="5">
    <source>
        <dbReference type="ARBA" id="ARBA00023136"/>
    </source>
</evidence>